<dbReference type="Pfam" id="PF01609">
    <property type="entry name" value="DDE_Tnp_1"/>
    <property type="match status" value="1"/>
</dbReference>
<dbReference type="InterPro" id="IPR032806">
    <property type="entry name" value="YbfD_N"/>
</dbReference>
<evidence type="ECO:0000259" key="2">
    <source>
        <dbReference type="Pfam" id="PF13808"/>
    </source>
</evidence>
<name>A0A6M4MAK7_9ALTE</name>
<dbReference type="PANTHER" id="PTHR30298:SF0">
    <property type="entry name" value="PROTEIN YBFL-RELATED"/>
    <property type="match status" value="1"/>
</dbReference>
<organism evidence="3 5">
    <name type="scientific">Alteromonas pelagimontana</name>
    <dbReference type="NCBI Taxonomy" id="1858656"/>
    <lineage>
        <taxon>Bacteria</taxon>
        <taxon>Pseudomonadati</taxon>
        <taxon>Pseudomonadota</taxon>
        <taxon>Gammaproteobacteria</taxon>
        <taxon>Alteromonadales</taxon>
        <taxon>Alteromonadaceae</taxon>
        <taxon>Alteromonas/Salinimonas group</taxon>
        <taxon>Alteromonas</taxon>
    </lineage>
</organism>
<dbReference type="GO" id="GO:0003677">
    <property type="term" value="F:DNA binding"/>
    <property type="evidence" value="ECO:0007669"/>
    <property type="project" value="InterPro"/>
</dbReference>
<dbReference type="PANTHER" id="PTHR30298">
    <property type="entry name" value="H REPEAT-ASSOCIATED PREDICTED TRANSPOSASE"/>
    <property type="match status" value="1"/>
</dbReference>
<dbReference type="OrthoDB" id="6648013at2"/>
<protein>
    <submittedName>
        <fullName evidence="3">ISAs1 family transposase</fullName>
    </submittedName>
</protein>
<reference evidence="3 5" key="3">
    <citation type="submission" date="2020-04" db="EMBL/GenBank/DDBJ databases">
        <title>Complete genome sequence of Alteromonas pelagimontana 5.12T.</title>
        <authorList>
            <person name="Sinha R.K."/>
            <person name="Krishnan K.P."/>
            <person name="Kurian J.P."/>
        </authorList>
    </citation>
    <scope>NUCLEOTIDE SEQUENCE [LARGE SCALE GENOMIC DNA]</scope>
    <source>
        <strain evidence="3 5">5.12</strain>
    </source>
</reference>
<gene>
    <name evidence="3" type="ORF">CA267_002230</name>
    <name evidence="4" type="ORF">CA267_009075</name>
</gene>
<dbReference type="Proteomes" id="UP000219285">
    <property type="component" value="Chromosome"/>
</dbReference>
<evidence type="ECO:0000259" key="1">
    <source>
        <dbReference type="Pfam" id="PF01609"/>
    </source>
</evidence>
<dbReference type="InterPro" id="IPR002559">
    <property type="entry name" value="Transposase_11"/>
</dbReference>
<dbReference type="EMBL" id="CP052766">
    <property type="protein sequence ID" value="QJR80919.1"/>
    <property type="molecule type" value="Genomic_DNA"/>
</dbReference>
<evidence type="ECO:0000313" key="4">
    <source>
        <dbReference type="EMBL" id="QJR80919.1"/>
    </source>
</evidence>
<feature type="domain" description="Transposase IS4-like" evidence="1">
    <location>
        <begin position="98"/>
        <end position="325"/>
    </location>
</feature>
<reference evidence="3" key="2">
    <citation type="submission" date="2014-12" db="EMBL/GenBank/DDBJ databases">
        <authorList>
            <person name="Hua X."/>
            <person name="Chen Q."/>
            <person name="Li X."/>
            <person name="Feng Y."/>
            <person name="Ruan Z."/>
            <person name="Yu Y."/>
        </authorList>
    </citation>
    <scope>NUCLEOTIDE SEQUENCE</scope>
    <source>
        <strain evidence="3">5.12</strain>
    </source>
</reference>
<dbReference type="GO" id="GO:0006313">
    <property type="term" value="P:DNA transposition"/>
    <property type="evidence" value="ECO:0007669"/>
    <property type="project" value="InterPro"/>
</dbReference>
<dbReference type="AlphaFoldDB" id="A0A6M4MAK7"/>
<dbReference type="InterPro" id="IPR047647">
    <property type="entry name" value="ISAs1_transpos"/>
</dbReference>
<dbReference type="InterPro" id="IPR051698">
    <property type="entry name" value="Transposase_11-like"/>
</dbReference>
<dbReference type="NCBIfam" id="NF033564">
    <property type="entry name" value="transpos_ISAs1"/>
    <property type="match status" value="1"/>
</dbReference>
<dbReference type="KEGG" id="apel:CA267_009075"/>
<sequence length="364" mass="40792">MSLLKHLEIITDHRNDINKKHDLIDVIFLTLAAVLSGADGWKSIQQFGDLQLEWLRQHRGFANGIPRRHCIATIIKALDTQVLLKAVFGWINDQRKQQGKQVIALDGKTMRGAWRDDASKALHVVSAFDVGNGVALYQGSSDSKGHEGDVARQVIAALTLDNAVVTLDALHCQADTMKAVIKGKGDFVIQLKGNQPTLSQHVKTCFAEQYENPELATFEQINRGHGREEKRTVMQMKAKLPKELKQKWPHVQTFIEVASERCVKNTTACSSRWYASSLPVNAEQAAGIVRDHWAVENQLHWVLDVVFREDELKIGDPTGATHLALFNRACLSLIRQHMGKKDSIAGKRRAALWSPEFRTELLFG</sequence>
<accession>A0A6M4MAK7</accession>
<dbReference type="Pfam" id="PF13808">
    <property type="entry name" value="DDE_Tnp_1_assoc"/>
    <property type="match status" value="1"/>
</dbReference>
<proteinExistence type="predicted"/>
<dbReference type="KEGG" id="apel:CA267_002230"/>
<feature type="domain" description="H repeat-associated protein N-terminal" evidence="2">
    <location>
        <begin position="5"/>
        <end position="91"/>
    </location>
</feature>
<evidence type="ECO:0000313" key="3">
    <source>
        <dbReference type="EMBL" id="QJR79700.1"/>
    </source>
</evidence>
<dbReference type="RefSeq" id="WP_075607780.1">
    <property type="nucleotide sequence ID" value="NZ_CP052766.1"/>
</dbReference>
<dbReference type="GO" id="GO:0004803">
    <property type="term" value="F:transposase activity"/>
    <property type="evidence" value="ECO:0007669"/>
    <property type="project" value="InterPro"/>
</dbReference>
<keyword evidence="5" id="KW-1185">Reference proteome</keyword>
<evidence type="ECO:0000313" key="5">
    <source>
        <dbReference type="Proteomes" id="UP000219285"/>
    </source>
</evidence>
<dbReference type="EMBL" id="CP052766">
    <property type="protein sequence ID" value="QJR79700.1"/>
    <property type="molecule type" value="Genomic_DNA"/>
</dbReference>
<reference evidence="5" key="1">
    <citation type="submission" date="2014-12" db="EMBL/GenBank/DDBJ databases">
        <title>Complete genome sequence of a multi-drug resistant Klebsiella pneumoniae.</title>
        <authorList>
            <person name="Hua X."/>
            <person name="Chen Q."/>
            <person name="Li X."/>
            <person name="Feng Y."/>
            <person name="Ruan Z."/>
            <person name="Yu Y."/>
        </authorList>
    </citation>
    <scope>NUCLEOTIDE SEQUENCE [LARGE SCALE GENOMIC DNA]</scope>
    <source>
        <strain evidence="5">5.12</strain>
    </source>
</reference>